<dbReference type="AlphaFoldDB" id="A0A0K2UMG6"/>
<proteinExistence type="predicted"/>
<organism evidence="1">
    <name type="scientific">Lepeophtheirus salmonis</name>
    <name type="common">Salmon louse</name>
    <name type="synonym">Caligus salmonis</name>
    <dbReference type="NCBI Taxonomy" id="72036"/>
    <lineage>
        <taxon>Eukaryota</taxon>
        <taxon>Metazoa</taxon>
        <taxon>Ecdysozoa</taxon>
        <taxon>Arthropoda</taxon>
        <taxon>Crustacea</taxon>
        <taxon>Multicrustacea</taxon>
        <taxon>Hexanauplia</taxon>
        <taxon>Copepoda</taxon>
        <taxon>Siphonostomatoida</taxon>
        <taxon>Caligidae</taxon>
        <taxon>Lepeophtheirus</taxon>
    </lineage>
</organism>
<protein>
    <submittedName>
        <fullName evidence="1">Uncharacterized protein</fullName>
    </submittedName>
</protein>
<dbReference type="EMBL" id="HACA01021696">
    <property type="protein sequence ID" value="CDW39057.1"/>
    <property type="molecule type" value="Transcribed_RNA"/>
</dbReference>
<accession>A0A0K2UMG6</accession>
<reference evidence="1" key="1">
    <citation type="submission" date="2014-05" db="EMBL/GenBank/DDBJ databases">
        <authorList>
            <person name="Chronopoulou M."/>
        </authorList>
    </citation>
    <scope>NUCLEOTIDE SEQUENCE</scope>
    <source>
        <tissue evidence="1">Whole organism</tissue>
    </source>
</reference>
<evidence type="ECO:0000313" key="1">
    <source>
        <dbReference type="EMBL" id="CDW39057.1"/>
    </source>
</evidence>
<name>A0A0K2UMG6_LEPSM</name>
<sequence>MNQVFFFSDEASNFKAPSLDPSYNNLLGSLRRWRN</sequence>